<dbReference type="EMBL" id="CP002547">
    <property type="protein sequence ID" value="ADY55778.1"/>
    <property type="molecule type" value="Genomic_DNA"/>
</dbReference>
<organism evidence="6 7">
    <name type="scientific">Syntrophobotulus glycolicus (strain DSM 8271 / FlGlyR)</name>
    <dbReference type="NCBI Taxonomy" id="645991"/>
    <lineage>
        <taxon>Bacteria</taxon>
        <taxon>Bacillati</taxon>
        <taxon>Bacillota</taxon>
        <taxon>Clostridia</taxon>
        <taxon>Eubacteriales</taxon>
        <taxon>Desulfitobacteriaceae</taxon>
        <taxon>Syntrophobotulus</taxon>
    </lineage>
</organism>
<feature type="transmembrane region" description="Helical" evidence="5">
    <location>
        <begin position="90"/>
        <end position="108"/>
    </location>
</feature>
<feature type="transmembrane region" description="Helical" evidence="5">
    <location>
        <begin position="9"/>
        <end position="29"/>
    </location>
</feature>
<keyword evidence="4 5" id="KW-0472">Membrane</keyword>
<proteinExistence type="predicted"/>
<keyword evidence="2 5" id="KW-0812">Transmembrane</keyword>
<dbReference type="RefSeq" id="WP_013624648.1">
    <property type="nucleotide sequence ID" value="NC_015172.1"/>
</dbReference>
<dbReference type="Proteomes" id="UP000007488">
    <property type="component" value="Chromosome"/>
</dbReference>
<comment type="subcellular location">
    <subcellularLocation>
        <location evidence="1">Membrane</location>
        <topology evidence="1">Multi-pass membrane protein</topology>
    </subcellularLocation>
</comment>
<accession>F0SWZ5</accession>
<evidence type="ECO:0000313" key="6">
    <source>
        <dbReference type="EMBL" id="ADY55778.1"/>
    </source>
</evidence>
<feature type="transmembrane region" description="Helical" evidence="5">
    <location>
        <begin position="120"/>
        <end position="140"/>
    </location>
</feature>
<evidence type="ECO:0000256" key="5">
    <source>
        <dbReference type="SAM" id="Phobius"/>
    </source>
</evidence>
<dbReference type="HOGENOM" id="CLU_1170187_0_0_9"/>
<evidence type="ECO:0000256" key="1">
    <source>
        <dbReference type="ARBA" id="ARBA00004141"/>
    </source>
</evidence>
<keyword evidence="7" id="KW-1185">Reference proteome</keyword>
<dbReference type="Pfam" id="PF02361">
    <property type="entry name" value="CbiQ"/>
    <property type="match status" value="1"/>
</dbReference>
<evidence type="ECO:0000256" key="4">
    <source>
        <dbReference type="ARBA" id="ARBA00023136"/>
    </source>
</evidence>
<dbReference type="GO" id="GO:0005886">
    <property type="term" value="C:plasma membrane"/>
    <property type="evidence" value="ECO:0007669"/>
    <property type="project" value="UniProtKB-ARBA"/>
</dbReference>
<feature type="transmembrane region" description="Helical" evidence="5">
    <location>
        <begin position="35"/>
        <end position="54"/>
    </location>
</feature>
<dbReference type="KEGG" id="sgy:Sgly_1477"/>
<dbReference type="OrthoDB" id="3730291at2"/>
<evidence type="ECO:0000313" key="7">
    <source>
        <dbReference type="Proteomes" id="UP000007488"/>
    </source>
</evidence>
<dbReference type="AlphaFoldDB" id="F0SWZ5"/>
<reference evidence="6 7" key="1">
    <citation type="journal article" date="2011" name="Stand. Genomic Sci.">
        <title>Complete genome sequence of Syntrophobotulus glycolicus type strain (FlGlyR).</title>
        <authorList>
            <person name="Han C."/>
            <person name="Mwirichia R."/>
            <person name="Chertkov O."/>
            <person name="Held B."/>
            <person name="Lapidus A."/>
            <person name="Nolan M."/>
            <person name="Lucas S."/>
            <person name="Hammon N."/>
            <person name="Deshpande S."/>
            <person name="Cheng J.F."/>
            <person name="Tapia R."/>
            <person name="Goodwin L."/>
            <person name="Pitluck S."/>
            <person name="Huntemann M."/>
            <person name="Liolios K."/>
            <person name="Ivanova N."/>
            <person name="Pagani I."/>
            <person name="Mavromatis K."/>
            <person name="Ovchinikova G."/>
            <person name="Pati A."/>
            <person name="Chen A."/>
            <person name="Palaniappan K."/>
            <person name="Land M."/>
            <person name="Hauser L."/>
            <person name="Brambilla E.M."/>
            <person name="Rohde M."/>
            <person name="Spring S."/>
            <person name="Sikorski J."/>
            <person name="Goker M."/>
            <person name="Woyke T."/>
            <person name="Bristow J."/>
            <person name="Eisen J.A."/>
            <person name="Markowitz V."/>
            <person name="Hugenholtz P."/>
            <person name="Kyrpides N.C."/>
            <person name="Klenk H.P."/>
            <person name="Detter J.C."/>
        </authorList>
    </citation>
    <scope>NUCLEOTIDE SEQUENCE [LARGE SCALE GENOMIC DNA]</scope>
    <source>
        <strain evidence="7">DSM 8271 / FlGlyR</strain>
    </source>
</reference>
<dbReference type="STRING" id="645991.Sgly_1477"/>
<name>F0SWZ5_SYNGF</name>
<dbReference type="InterPro" id="IPR003339">
    <property type="entry name" value="ABC/ECF_trnsptr_transmembrane"/>
</dbReference>
<feature type="transmembrane region" description="Helical" evidence="5">
    <location>
        <begin position="209"/>
        <end position="229"/>
    </location>
</feature>
<protein>
    <submittedName>
        <fullName evidence="6">Cobalt transport protein</fullName>
    </submittedName>
</protein>
<reference evidence="7" key="2">
    <citation type="submission" date="2011-02" db="EMBL/GenBank/DDBJ databases">
        <title>The complete genome of Syntrophobotulus glycolicus DSM 8271.</title>
        <authorList>
            <person name="Lucas S."/>
            <person name="Copeland A."/>
            <person name="Lapidus A."/>
            <person name="Bruce D."/>
            <person name="Goodwin L."/>
            <person name="Pitluck S."/>
            <person name="Kyrpides N."/>
            <person name="Mavromatis K."/>
            <person name="Pagani I."/>
            <person name="Ivanova N."/>
            <person name="Mikhailova N."/>
            <person name="Chertkov O."/>
            <person name="Held B."/>
            <person name="Detter J.C."/>
            <person name="Tapia R."/>
            <person name="Han C."/>
            <person name="Land M."/>
            <person name="Hauser L."/>
            <person name="Markowitz V."/>
            <person name="Cheng J.-F."/>
            <person name="Hugenholtz P."/>
            <person name="Woyke T."/>
            <person name="Wu D."/>
            <person name="Spring S."/>
            <person name="Schroeder M."/>
            <person name="Brambilla E."/>
            <person name="Klenk H.-P."/>
            <person name="Eisen J.A."/>
        </authorList>
    </citation>
    <scope>NUCLEOTIDE SEQUENCE [LARGE SCALE GENOMIC DNA]</scope>
    <source>
        <strain evidence="7">DSM 8271 / FlGlyR</strain>
    </source>
</reference>
<evidence type="ECO:0000256" key="3">
    <source>
        <dbReference type="ARBA" id="ARBA00022989"/>
    </source>
</evidence>
<sequence>MEHWQVKRPLYPLSCLAASLVILFGGLILSKEPLFALYLTALCLLYLPFGYGGVLARVLPLVVLLGALTGGLTGLVNTSVLSGLLTAGRIVLLGLSALTLLALPPIQLTRCLTQLHVPRILTLGMLVTVRFVPVLLLESRRVLEAMRTRGVSAVAFRPAAFYRAFFIPLLMRIINIADILSLSLETRGFDLNDKKATVWRPVCFTVRDALFPVAVTALTLAAFIVHRYFGGWPGSAI</sequence>
<dbReference type="eggNOG" id="COG0619">
    <property type="taxonomic scope" value="Bacteria"/>
</dbReference>
<dbReference type="TCDB" id="3.A.1.18.3">
    <property type="family name" value="the atp-binding cassette (abc) superfamily"/>
</dbReference>
<evidence type="ECO:0000256" key="2">
    <source>
        <dbReference type="ARBA" id="ARBA00022692"/>
    </source>
</evidence>
<keyword evidence="3 5" id="KW-1133">Transmembrane helix</keyword>
<feature type="transmembrane region" description="Helical" evidence="5">
    <location>
        <begin position="160"/>
        <end position="184"/>
    </location>
</feature>
<feature type="transmembrane region" description="Helical" evidence="5">
    <location>
        <begin position="61"/>
        <end position="84"/>
    </location>
</feature>
<gene>
    <name evidence="6" type="ordered locus">Sgly_1477</name>
</gene>
<dbReference type="CDD" id="cd16914">
    <property type="entry name" value="EcfT"/>
    <property type="match status" value="1"/>
</dbReference>